<evidence type="ECO:0000256" key="5">
    <source>
        <dbReference type="ARBA" id="ARBA00022771"/>
    </source>
</evidence>
<dbReference type="InterPro" id="IPR013083">
    <property type="entry name" value="Znf_RING/FYVE/PHD"/>
</dbReference>
<dbReference type="Pfam" id="PF00097">
    <property type="entry name" value="zf-C3HC4"/>
    <property type="match status" value="1"/>
</dbReference>
<evidence type="ECO:0000256" key="6">
    <source>
        <dbReference type="ARBA" id="ARBA00022833"/>
    </source>
</evidence>
<dbReference type="InterPro" id="IPR001841">
    <property type="entry name" value="Znf_RING"/>
</dbReference>
<feature type="domain" description="RING-type" evidence="11">
    <location>
        <begin position="232"/>
        <end position="274"/>
    </location>
</feature>
<comment type="subcellular location">
    <subcellularLocation>
        <location evidence="1">Cytoplasm</location>
    </subcellularLocation>
</comment>
<evidence type="ECO:0000256" key="9">
    <source>
        <dbReference type="PROSITE-ProRule" id="PRU00175"/>
    </source>
</evidence>
<sequence>MGDNINNNNEQRQFNGGGGSGANNNNIVSRKKANNASGGDLTASPKYNKSNSRGYNKEIQQQKQYRANNNRGQRSTGGNSKYRNDGNNNTYRSGRNDNFDLVGVDDENPDDCTNEDIDFDDQYRNKHGCISAKKTNMSHLLNFHYVDKQRVNVRGNRRSFNSNYYSNNRWSSSGHSSHRQSFSKEQFLQANCQFVVQTGSIDYSIHFANPDVAIDWSRVEQVRLHSMHALKCPICLSEPQAGKITRCGHVYCWSCLLHYLALSDQAWRKCPVCSESIYKQDIRSVRGIISRCFKPGDWITFRLMCRERGSVLFYPKKTFNNIILKNEPERLLIETNKEQYTHLLSADDETILSEIIEKEKFELLKQLEEDGDQPEACFIKQALEENNEREKIIRERISKMKNIDEIKLTSKQTKEDEEHLLPTKPILVYDNAFDNIIEPRPEEKTDISIEEKLDTSASSPTTDKNLLCAAAAAASTSNVQPNRYYFYQADDIYHAYLNGLNTRILLHEYGCYQQCPDELHVRVEAIESFFMTEELRSHFRSLSHLPLTCEFQVIEIRLHPSLISSETMQVFADEIHRRRQLRVRKERLEKRRQQQAEIVESQKLLSQYPPEMMYIPQESFPVNGTNSMEEFPAIISSATSSSPPSATVQLSDDNLSPPIGVSFAQMLKQQAPPILKPLPINKSVIEKSSTIEIPKKTKKNQKKKNNNDSDEDHINDDEEYYSTVPNFHSSFSLEGVFDRLKLVNGEEHPVSSIGEEVTSNVTTKKKNKKNKQVLFATGLGSQVKL</sequence>
<dbReference type="Gene3D" id="3.30.40.10">
    <property type="entry name" value="Zinc/RING finger domain, C3HC4 (zinc finger)"/>
    <property type="match status" value="1"/>
</dbReference>
<protein>
    <recommendedName>
        <fullName evidence="7">E3 ubiquitin-protein ligase RNF10</fullName>
    </recommendedName>
    <alternativeName>
        <fullName evidence="8">RING finger protein 10</fullName>
    </alternativeName>
</protein>
<evidence type="ECO:0000313" key="12">
    <source>
        <dbReference type="EMBL" id="CAF0915543.1"/>
    </source>
</evidence>
<keyword evidence="14" id="KW-1185">Reference proteome</keyword>
<dbReference type="AlphaFoldDB" id="A0A814ZWH2"/>
<name>A0A814ZWH2_9BILA</name>
<accession>A0A814ZWH2</accession>
<dbReference type="EMBL" id="CAJNOL010000955">
    <property type="protein sequence ID" value="CAF1248868.1"/>
    <property type="molecule type" value="Genomic_DNA"/>
</dbReference>
<dbReference type="Proteomes" id="UP000663854">
    <property type="component" value="Unassembled WGS sequence"/>
</dbReference>
<dbReference type="EMBL" id="CAJNOH010000159">
    <property type="protein sequence ID" value="CAF0915543.1"/>
    <property type="molecule type" value="Genomic_DNA"/>
</dbReference>
<dbReference type="GO" id="GO:0045944">
    <property type="term" value="P:positive regulation of transcription by RNA polymerase II"/>
    <property type="evidence" value="ECO:0007669"/>
    <property type="project" value="TreeGrafter"/>
</dbReference>
<dbReference type="GO" id="GO:0000976">
    <property type="term" value="F:transcription cis-regulatory region binding"/>
    <property type="evidence" value="ECO:0007669"/>
    <property type="project" value="TreeGrafter"/>
</dbReference>
<keyword evidence="6" id="KW-0862">Zinc</keyword>
<feature type="compositionally biased region" description="Low complexity" evidence="10">
    <location>
        <begin position="1"/>
        <end position="14"/>
    </location>
</feature>
<dbReference type="PROSITE" id="PS50089">
    <property type="entry name" value="ZF_RING_2"/>
    <property type="match status" value="1"/>
</dbReference>
<organism evidence="13 14">
    <name type="scientific">Rotaria sordida</name>
    <dbReference type="NCBI Taxonomy" id="392033"/>
    <lineage>
        <taxon>Eukaryota</taxon>
        <taxon>Metazoa</taxon>
        <taxon>Spiralia</taxon>
        <taxon>Gnathifera</taxon>
        <taxon>Rotifera</taxon>
        <taxon>Eurotatoria</taxon>
        <taxon>Bdelloidea</taxon>
        <taxon>Philodinida</taxon>
        <taxon>Philodinidae</taxon>
        <taxon>Rotaria</taxon>
    </lineage>
</organism>
<evidence type="ECO:0000256" key="4">
    <source>
        <dbReference type="ARBA" id="ARBA00022723"/>
    </source>
</evidence>
<feature type="region of interest" description="Disordered" evidence="10">
    <location>
        <begin position="1"/>
        <end position="102"/>
    </location>
</feature>
<evidence type="ECO:0000313" key="14">
    <source>
        <dbReference type="Proteomes" id="UP000663870"/>
    </source>
</evidence>
<evidence type="ECO:0000256" key="1">
    <source>
        <dbReference type="ARBA" id="ARBA00004496"/>
    </source>
</evidence>
<dbReference type="InterPro" id="IPR039739">
    <property type="entry name" value="MAG2/RNF10"/>
</dbReference>
<evidence type="ECO:0000256" key="10">
    <source>
        <dbReference type="SAM" id="MobiDB-lite"/>
    </source>
</evidence>
<evidence type="ECO:0000313" key="13">
    <source>
        <dbReference type="EMBL" id="CAF1248868.1"/>
    </source>
</evidence>
<evidence type="ECO:0000256" key="8">
    <source>
        <dbReference type="ARBA" id="ARBA00035390"/>
    </source>
</evidence>
<dbReference type="CDD" id="cd16536">
    <property type="entry name" value="RING-HC_RNF10"/>
    <property type="match status" value="1"/>
</dbReference>
<evidence type="ECO:0000256" key="3">
    <source>
        <dbReference type="ARBA" id="ARBA00022490"/>
    </source>
</evidence>
<comment type="similarity">
    <text evidence="2">Belongs to the RNF10 family.</text>
</comment>
<evidence type="ECO:0000259" key="11">
    <source>
        <dbReference type="PROSITE" id="PS50089"/>
    </source>
</evidence>
<dbReference type="SUPFAM" id="SSF57850">
    <property type="entry name" value="RING/U-box"/>
    <property type="match status" value="1"/>
</dbReference>
<comment type="caution">
    <text evidence="13">The sequence shown here is derived from an EMBL/GenBank/DDBJ whole genome shotgun (WGS) entry which is preliminary data.</text>
</comment>
<dbReference type="InterPro" id="IPR018957">
    <property type="entry name" value="Znf_C3HC4_RING-type"/>
</dbReference>
<feature type="compositionally biased region" description="Polar residues" evidence="10">
    <location>
        <begin position="45"/>
        <end position="93"/>
    </location>
</feature>
<dbReference type="GO" id="GO:0005737">
    <property type="term" value="C:cytoplasm"/>
    <property type="evidence" value="ECO:0007669"/>
    <property type="project" value="UniProtKB-SubCell"/>
</dbReference>
<dbReference type="PROSITE" id="PS00518">
    <property type="entry name" value="ZF_RING_1"/>
    <property type="match status" value="1"/>
</dbReference>
<keyword evidence="4" id="KW-0479">Metal-binding</keyword>
<dbReference type="InterPro" id="IPR017907">
    <property type="entry name" value="Znf_RING_CS"/>
</dbReference>
<dbReference type="GO" id="GO:0008270">
    <property type="term" value="F:zinc ion binding"/>
    <property type="evidence" value="ECO:0007669"/>
    <property type="project" value="UniProtKB-KW"/>
</dbReference>
<dbReference type="PANTHER" id="PTHR12983">
    <property type="entry name" value="RING FINGER 10 FAMILY MEMBER"/>
    <property type="match status" value="1"/>
</dbReference>
<dbReference type="PANTHER" id="PTHR12983:SF9">
    <property type="entry name" value="E3 UBIQUITIN-PROTEIN LIGASE RNF10"/>
    <property type="match status" value="1"/>
</dbReference>
<proteinExistence type="inferred from homology"/>
<dbReference type="Proteomes" id="UP000663870">
    <property type="component" value="Unassembled WGS sequence"/>
</dbReference>
<evidence type="ECO:0000256" key="2">
    <source>
        <dbReference type="ARBA" id="ARBA00008117"/>
    </source>
</evidence>
<feature type="region of interest" description="Disordered" evidence="10">
    <location>
        <begin position="691"/>
        <end position="716"/>
    </location>
</feature>
<evidence type="ECO:0000256" key="7">
    <source>
        <dbReference type="ARBA" id="ARBA00035131"/>
    </source>
</evidence>
<dbReference type="SMART" id="SM00184">
    <property type="entry name" value="RING"/>
    <property type="match status" value="1"/>
</dbReference>
<keyword evidence="3" id="KW-0963">Cytoplasm</keyword>
<keyword evidence="5 9" id="KW-0863">Zinc-finger</keyword>
<reference evidence="13" key="1">
    <citation type="submission" date="2021-02" db="EMBL/GenBank/DDBJ databases">
        <authorList>
            <person name="Nowell W R."/>
        </authorList>
    </citation>
    <scope>NUCLEOTIDE SEQUENCE</scope>
</reference>
<gene>
    <name evidence="13" type="ORF">JXQ802_LOCUS26867</name>
    <name evidence="12" type="ORF">PYM288_LOCUS10250</name>
</gene>